<keyword evidence="2" id="KW-0677">Repeat</keyword>
<evidence type="ECO:0000259" key="5">
    <source>
        <dbReference type="PROSITE" id="PS50026"/>
    </source>
</evidence>
<evidence type="ECO:0000313" key="7">
    <source>
        <dbReference type="Proteomes" id="UP001158576"/>
    </source>
</evidence>
<keyword evidence="3" id="KW-1015">Disulfide bond</keyword>
<dbReference type="InterPro" id="IPR000152">
    <property type="entry name" value="EGF-type_Asp/Asn_hydroxyl_site"/>
</dbReference>
<dbReference type="SMART" id="SM00179">
    <property type="entry name" value="EGF_CA"/>
    <property type="match status" value="1"/>
</dbReference>
<dbReference type="PROSITE" id="PS00010">
    <property type="entry name" value="ASX_HYDROXYL"/>
    <property type="match status" value="1"/>
</dbReference>
<name>A0ABN7RR97_OIKDI</name>
<comment type="caution">
    <text evidence="4">Lacks conserved residue(s) required for the propagation of feature annotation.</text>
</comment>
<dbReference type="Gene3D" id="2.10.25.10">
    <property type="entry name" value="Laminin"/>
    <property type="match status" value="1"/>
</dbReference>
<organism evidence="6 7">
    <name type="scientific">Oikopleura dioica</name>
    <name type="common">Tunicate</name>
    <dbReference type="NCBI Taxonomy" id="34765"/>
    <lineage>
        <taxon>Eukaryota</taxon>
        <taxon>Metazoa</taxon>
        <taxon>Chordata</taxon>
        <taxon>Tunicata</taxon>
        <taxon>Appendicularia</taxon>
        <taxon>Copelata</taxon>
        <taxon>Oikopleuridae</taxon>
        <taxon>Oikopleura</taxon>
    </lineage>
</organism>
<proteinExistence type="predicted"/>
<evidence type="ECO:0000256" key="4">
    <source>
        <dbReference type="PROSITE-ProRule" id="PRU00076"/>
    </source>
</evidence>
<dbReference type="PANTHER" id="PTHR24034:SF89">
    <property type="entry name" value="COMPLEMENT COMPONENT C1Q RECEPTOR"/>
    <property type="match status" value="1"/>
</dbReference>
<evidence type="ECO:0000256" key="3">
    <source>
        <dbReference type="ARBA" id="ARBA00023157"/>
    </source>
</evidence>
<dbReference type="InterPro" id="IPR050751">
    <property type="entry name" value="ECM_structural_protein"/>
</dbReference>
<dbReference type="SUPFAM" id="SSF57184">
    <property type="entry name" value="Growth factor receptor domain"/>
    <property type="match status" value="1"/>
</dbReference>
<dbReference type="InterPro" id="IPR001881">
    <property type="entry name" value="EGF-like_Ca-bd_dom"/>
</dbReference>
<dbReference type="Proteomes" id="UP001158576">
    <property type="component" value="Chromosome PAR"/>
</dbReference>
<dbReference type="InterPro" id="IPR049883">
    <property type="entry name" value="NOTCH1_EGF-like"/>
</dbReference>
<dbReference type="InterPro" id="IPR000742">
    <property type="entry name" value="EGF"/>
</dbReference>
<reference evidence="6 7" key="1">
    <citation type="submission" date="2021-04" db="EMBL/GenBank/DDBJ databases">
        <authorList>
            <person name="Bliznina A."/>
        </authorList>
    </citation>
    <scope>NUCLEOTIDE SEQUENCE [LARGE SCALE GENOMIC DNA]</scope>
</reference>
<dbReference type="PROSITE" id="PS01187">
    <property type="entry name" value="EGF_CA"/>
    <property type="match status" value="1"/>
</dbReference>
<keyword evidence="1 4" id="KW-0245">EGF-like domain</keyword>
<evidence type="ECO:0000256" key="1">
    <source>
        <dbReference type="ARBA" id="ARBA00022536"/>
    </source>
</evidence>
<dbReference type="InterPro" id="IPR018097">
    <property type="entry name" value="EGF_Ca-bd_CS"/>
</dbReference>
<dbReference type="CDD" id="cd00054">
    <property type="entry name" value="EGF_CA"/>
    <property type="match status" value="1"/>
</dbReference>
<evidence type="ECO:0000256" key="2">
    <source>
        <dbReference type="ARBA" id="ARBA00022737"/>
    </source>
</evidence>
<dbReference type="Pfam" id="PF07645">
    <property type="entry name" value="EGF_CA"/>
    <property type="match status" value="1"/>
</dbReference>
<dbReference type="SUPFAM" id="SSF57196">
    <property type="entry name" value="EGF/Laminin"/>
    <property type="match status" value="1"/>
</dbReference>
<dbReference type="PANTHER" id="PTHR24034">
    <property type="entry name" value="EGF-LIKE DOMAIN-CONTAINING PROTEIN"/>
    <property type="match status" value="1"/>
</dbReference>
<feature type="domain" description="EGF-like" evidence="5">
    <location>
        <begin position="261"/>
        <end position="300"/>
    </location>
</feature>
<evidence type="ECO:0000313" key="6">
    <source>
        <dbReference type="EMBL" id="CAG5084157.1"/>
    </source>
</evidence>
<sequence>MRLASLLPLSLAAGNSITDVTCSTFADCFEPFFASCENLALVNNVTLQGNCECLEELSYELVEFDPPTIIDGVSYDFACKKLLPCDKLEQEQGPCPDYSQCEMSQVNGEIVATCECYPDYFPSNSSASAVVGKDGVTCERIDVCSDYDCSGIPDSACAPITADTAECLCDSNYDSYQNIGGTWMKQTGSDQFFENTAVDRKCVDKFPCLNVECSYRQLCVTSLFDGLPTAMCSCEQGYENDLRNSDGRVTVGEKLDLICRDVDECADRTLNDCKSTQTCINTEGSFVCECSDGWLDNSDESSNIQVPCIQCQGPHATELNGQCTCGGNATLSSNDDSLCECPSGMAISSDGNSCVDSCEIRGTVLENGACVCDRGQRLHSWEEAHGRCGCASGFTACNDPSIICTDWNAEYDASAGHCVCKTGFVESQDWGCVPWTEEQANIAILDELERRLQLIYDSGVLEDTFSEMNKTGLDRFLENTEERMLDPTKGTGKITKPCSKLSLQFHGKTIDEIDYIFHEYTELAAKPDSDISAIGDLAVIYDRFQRLYTWNCPATGYGKYPLIPDHSTDVACLTKDEFKLFLKCRLHYRYNRLIEAIAPTHPIDW</sequence>
<dbReference type="SMART" id="SM00181">
    <property type="entry name" value="EGF"/>
    <property type="match status" value="5"/>
</dbReference>
<accession>A0ABN7RR97</accession>
<protein>
    <submittedName>
        <fullName evidence="6">Oidioi.mRNA.OKI2018_I69.PAR.g10565.t1.cds</fullName>
    </submittedName>
</protein>
<gene>
    <name evidence="6" type="ORF">OKIOD_LOCUS2123</name>
</gene>
<dbReference type="InterPro" id="IPR009030">
    <property type="entry name" value="Growth_fac_rcpt_cys_sf"/>
</dbReference>
<dbReference type="PROSITE" id="PS50026">
    <property type="entry name" value="EGF_3"/>
    <property type="match status" value="1"/>
</dbReference>
<dbReference type="EMBL" id="OU015568">
    <property type="protein sequence ID" value="CAG5084157.1"/>
    <property type="molecule type" value="Genomic_DNA"/>
</dbReference>
<keyword evidence="7" id="KW-1185">Reference proteome</keyword>